<evidence type="ECO:0000256" key="1">
    <source>
        <dbReference type="ARBA" id="ARBA00022737"/>
    </source>
</evidence>
<evidence type="ECO:0000256" key="3">
    <source>
        <dbReference type="SAM" id="MobiDB-lite"/>
    </source>
</evidence>
<dbReference type="OrthoDB" id="539213at2759"/>
<reference evidence="6" key="1">
    <citation type="submission" date="2019-06" db="EMBL/GenBank/DDBJ databases">
        <title>Draft genome sequence of the griseofulvin-producing fungus Xylaria cubensis strain G536.</title>
        <authorList>
            <person name="Mead M.E."/>
            <person name="Raja H.A."/>
            <person name="Steenwyk J.L."/>
            <person name="Knowles S.L."/>
            <person name="Oberlies N.H."/>
            <person name="Rokas A."/>
        </authorList>
    </citation>
    <scope>NUCLEOTIDE SEQUENCE [LARGE SCALE GENOMIC DNA]</scope>
    <source>
        <strain evidence="6">G536</strain>
    </source>
</reference>
<proteinExistence type="predicted"/>
<dbReference type="EMBL" id="VFLP01000028">
    <property type="protein sequence ID" value="TRX93617.1"/>
    <property type="molecule type" value="Genomic_DNA"/>
</dbReference>
<keyword evidence="2" id="KW-0040">ANK repeat</keyword>
<feature type="signal peptide" evidence="4">
    <location>
        <begin position="1"/>
        <end position="22"/>
    </location>
</feature>
<dbReference type="InterPro" id="IPR050745">
    <property type="entry name" value="Multifunctional_regulatory"/>
</dbReference>
<feature type="compositionally biased region" description="Polar residues" evidence="3">
    <location>
        <begin position="225"/>
        <end position="243"/>
    </location>
</feature>
<organism evidence="5 6">
    <name type="scientific">Xylaria flabelliformis</name>
    <dbReference type="NCBI Taxonomy" id="2512241"/>
    <lineage>
        <taxon>Eukaryota</taxon>
        <taxon>Fungi</taxon>
        <taxon>Dikarya</taxon>
        <taxon>Ascomycota</taxon>
        <taxon>Pezizomycotina</taxon>
        <taxon>Sordariomycetes</taxon>
        <taxon>Xylariomycetidae</taxon>
        <taxon>Xylariales</taxon>
        <taxon>Xylariaceae</taxon>
        <taxon>Xylaria</taxon>
    </lineage>
</organism>
<feature type="compositionally biased region" description="Basic and acidic residues" evidence="3">
    <location>
        <begin position="244"/>
        <end position="258"/>
    </location>
</feature>
<name>A0A553I092_9PEZI</name>
<dbReference type="Pfam" id="PF12796">
    <property type="entry name" value="Ank_2"/>
    <property type="match status" value="1"/>
</dbReference>
<evidence type="ECO:0000256" key="2">
    <source>
        <dbReference type="ARBA" id="ARBA00023043"/>
    </source>
</evidence>
<keyword evidence="6" id="KW-1185">Reference proteome</keyword>
<feature type="region of interest" description="Disordered" evidence="3">
    <location>
        <begin position="225"/>
        <end position="258"/>
    </location>
</feature>
<dbReference type="Proteomes" id="UP000319160">
    <property type="component" value="Unassembled WGS sequence"/>
</dbReference>
<dbReference type="InterPro" id="IPR002110">
    <property type="entry name" value="Ankyrin_rpt"/>
</dbReference>
<comment type="caution">
    <text evidence="5">The sequence shown here is derived from an EMBL/GenBank/DDBJ whole genome shotgun (WGS) entry which is preliminary data.</text>
</comment>
<keyword evidence="1" id="KW-0677">Repeat</keyword>
<dbReference type="Gene3D" id="1.25.40.20">
    <property type="entry name" value="Ankyrin repeat-containing domain"/>
    <property type="match status" value="2"/>
</dbReference>
<gene>
    <name evidence="5" type="ORF">FHL15_005589</name>
</gene>
<evidence type="ECO:0000313" key="5">
    <source>
        <dbReference type="EMBL" id="TRX93617.1"/>
    </source>
</evidence>
<evidence type="ECO:0000313" key="6">
    <source>
        <dbReference type="Proteomes" id="UP000319160"/>
    </source>
</evidence>
<protein>
    <submittedName>
        <fullName evidence="5">Uncharacterized protein</fullName>
    </submittedName>
</protein>
<dbReference type="PANTHER" id="PTHR24189:SF50">
    <property type="entry name" value="ANKYRIN REPEAT AND SOCS BOX PROTEIN 2"/>
    <property type="match status" value="1"/>
</dbReference>
<accession>A0A553I092</accession>
<keyword evidence="4" id="KW-0732">Signal</keyword>
<dbReference type="SUPFAM" id="SSF48403">
    <property type="entry name" value="Ankyrin repeat"/>
    <property type="match status" value="1"/>
</dbReference>
<sequence>MEFGTAASAVTFIVLAAQLSKTLYTAFDSIKDGPSNVQAVAGDILRFHGALEQLKGCPTVADDLSGPIRACYLDLKSLADKIRGLQFKPTEEKSGKLWKRFKSFLNEKKLDQIRTRVNVLTNDIHLRLSILQSFIVNRISSDVRLTGQSIGETSGKIDQLFASQVSSFATIDQGLQSFQSSQQTDLQTGLSSIQDAVTNAESIRQADANCMLDLMRELRSLVLSQNRTQNRTQQEEQAASLSDRSTEDRNQEKNFKQAPRFHDGLLTSIARLCSLIEEKDRSFNTDADDDPQAEGIINDMQSMIRSAQDYAEAKQGKTGLYSDLRRFDKAFGQVKLLLNPGKFNRNVGTEVIAELDTAQNERNPCRVMTPCKLKYASFELGDLGTVSLLTSKRIRRLCDTEDNKSTSDIDRVDCKSVIWFLPKDIKKLSMLMASNVRQGYSGESISSLAVNRVLPRGSPVFKVVYSGQLHKLQDMLRRGEASLRDHDENGYSLLVYSIFHPEMCRFLLSKGLDVNHVASTEVWRLLGGPDLGTCELLFLCSISSLSVFNNDRPLYEPERAMKCRTLLLEAGADPTLDFEQYSFLQHNLDTGTLESIKAMWGSNLLQPFADINYVLPNGCTPLLELCRNNGNGFSEEKFSFLLKQGANIKARDPLGRTCLHVCLSNLTGDGGSEQYEAIVFLIHNGADIDARDDDGKTVHETAYLQGHSRILSEHIGSLAGDLWDSVLEACGYDILKLRQKYQRRAVYCGRYTRRHFVELWKGRESKCPGDGAIEEVDLETGFQSAYEVESENETTQNEVFLTDDNLVPSNTFDSRLNDTIEYWPDSIDDVDRRW</sequence>
<dbReference type="STRING" id="2512241.A0A553I092"/>
<feature type="chain" id="PRO_5022073190" evidence="4">
    <location>
        <begin position="23"/>
        <end position="834"/>
    </location>
</feature>
<evidence type="ECO:0000256" key="4">
    <source>
        <dbReference type="SAM" id="SignalP"/>
    </source>
</evidence>
<dbReference type="PANTHER" id="PTHR24189">
    <property type="entry name" value="MYOTROPHIN"/>
    <property type="match status" value="1"/>
</dbReference>
<dbReference type="InterPro" id="IPR036770">
    <property type="entry name" value="Ankyrin_rpt-contain_sf"/>
</dbReference>
<dbReference type="AlphaFoldDB" id="A0A553I092"/>
<dbReference type="SMART" id="SM00248">
    <property type="entry name" value="ANK"/>
    <property type="match status" value="3"/>
</dbReference>